<organism evidence="2 3">
    <name type="scientific">Lepraria finkii</name>
    <dbReference type="NCBI Taxonomy" id="1340010"/>
    <lineage>
        <taxon>Eukaryota</taxon>
        <taxon>Fungi</taxon>
        <taxon>Dikarya</taxon>
        <taxon>Ascomycota</taxon>
        <taxon>Pezizomycotina</taxon>
        <taxon>Lecanoromycetes</taxon>
        <taxon>OSLEUM clade</taxon>
        <taxon>Lecanoromycetidae</taxon>
        <taxon>Lecanorales</taxon>
        <taxon>Lecanorineae</taxon>
        <taxon>Stereocaulaceae</taxon>
        <taxon>Lepraria</taxon>
    </lineage>
</organism>
<evidence type="ECO:0000256" key="1">
    <source>
        <dbReference type="SAM" id="MobiDB-lite"/>
    </source>
</evidence>
<accession>A0ABR4AXH1</accession>
<reference evidence="2 3" key="1">
    <citation type="submission" date="2024-09" db="EMBL/GenBank/DDBJ databases">
        <title>Rethinking Asexuality: The Enigmatic Case of Functional Sexual Genes in Lepraria (Stereocaulaceae).</title>
        <authorList>
            <person name="Doellman M."/>
            <person name="Sun Y."/>
            <person name="Barcenas-Pena A."/>
            <person name="Lumbsch H.T."/>
            <person name="Grewe F."/>
        </authorList>
    </citation>
    <scope>NUCLEOTIDE SEQUENCE [LARGE SCALE GENOMIC DNA]</scope>
    <source>
        <strain evidence="2 3">Grewe 0041</strain>
    </source>
</reference>
<dbReference type="Proteomes" id="UP001590951">
    <property type="component" value="Unassembled WGS sequence"/>
</dbReference>
<gene>
    <name evidence="2" type="ORF">ABVK25_010330</name>
</gene>
<name>A0ABR4AXH1_9LECA</name>
<proteinExistence type="predicted"/>
<comment type="caution">
    <text evidence="2">The sequence shown here is derived from an EMBL/GenBank/DDBJ whole genome shotgun (WGS) entry which is preliminary data.</text>
</comment>
<dbReference type="EMBL" id="JBHFEH010000064">
    <property type="protein sequence ID" value="KAL2049426.1"/>
    <property type="molecule type" value="Genomic_DNA"/>
</dbReference>
<keyword evidence="3" id="KW-1185">Reference proteome</keyword>
<evidence type="ECO:0000313" key="3">
    <source>
        <dbReference type="Proteomes" id="UP001590951"/>
    </source>
</evidence>
<sequence length="154" mass="17087">MSNAPSHPLLIPRDIPTPLPDDLRQDIRAALVRERAIKNILKALKTECGKAGWEDALKARVNQLLRSGEFKSRADLVGVLVREARGLSVAEEEEEGEERGDWEGEVEGRDVNGGEKLVDIKIPEKAIAEGAKVVREVLEKVGELEPEAKDFWDT</sequence>
<evidence type="ECO:0000313" key="2">
    <source>
        <dbReference type="EMBL" id="KAL2049426.1"/>
    </source>
</evidence>
<protein>
    <submittedName>
        <fullName evidence="2">Uncharacterized protein</fullName>
    </submittedName>
</protein>
<feature type="compositionally biased region" description="Basic and acidic residues" evidence="1">
    <location>
        <begin position="99"/>
        <end position="109"/>
    </location>
</feature>
<feature type="region of interest" description="Disordered" evidence="1">
    <location>
        <begin position="89"/>
        <end position="109"/>
    </location>
</feature>